<dbReference type="GO" id="GO:0003677">
    <property type="term" value="F:DNA binding"/>
    <property type="evidence" value="ECO:0007669"/>
    <property type="project" value="UniProtKB-KW"/>
</dbReference>
<proteinExistence type="inferred from homology"/>
<dbReference type="SUPFAM" id="SSF140581">
    <property type="entry name" value="TraM-like"/>
    <property type="match status" value="1"/>
</dbReference>
<dbReference type="NCBIfam" id="NF010267">
    <property type="entry name" value="PRK13713.1"/>
    <property type="match status" value="1"/>
</dbReference>
<dbReference type="GO" id="GO:0005737">
    <property type="term" value="C:cytoplasm"/>
    <property type="evidence" value="ECO:0007669"/>
    <property type="project" value="UniProtKB-SubCell"/>
</dbReference>
<evidence type="ECO:0000313" key="10">
    <source>
        <dbReference type="Proteomes" id="UP000179588"/>
    </source>
</evidence>
<sequence>MPRQHIYMKQKTLDGLRALVDKRRNEGASAQEANISSVGSELLEIGLRVVENLEKEKEDDGSLSLEERYKKQLLEEVAKSRQCIQVMFKMMFDITEIKSDNRYDYREYIEKFKERTNVIIDEFFPQNDIKE</sequence>
<keyword evidence="6" id="KW-0805">Transcription regulation</keyword>
<dbReference type="Gene3D" id="1.10.10.450">
    <property type="entry name" value="TraM protein, DNA-binding"/>
    <property type="match status" value="1"/>
</dbReference>
<evidence type="ECO:0000256" key="1">
    <source>
        <dbReference type="ARBA" id="ARBA00004496"/>
    </source>
</evidence>
<comment type="caution">
    <text evidence="9">The sequence shown here is derived from an EMBL/GenBank/DDBJ whole genome shotgun (WGS) entry which is preliminary data.</text>
</comment>
<keyword evidence="7" id="KW-0238">DNA-binding</keyword>
<dbReference type="Pfam" id="PF05261">
    <property type="entry name" value="Tra_M"/>
    <property type="match status" value="1"/>
</dbReference>
<evidence type="ECO:0000256" key="7">
    <source>
        <dbReference type="ARBA" id="ARBA00023125"/>
    </source>
</evidence>
<organism evidence="9 10">
    <name type="scientific">Providencia stuartii</name>
    <dbReference type="NCBI Taxonomy" id="588"/>
    <lineage>
        <taxon>Bacteria</taxon>
        <taxon>Pseudomonadati</taxon>
        <taxon>Pseudomonadota</taxon>
        <taxon>Gammaproteobacteria</taxon>
        <taxon>Enterobacterales</taxon>
        <taxon>Morganellaceae</taxon>
        <taxon>Providencia</taxon>
    </lineage>
</organism>
<evidence type="ECO:0000313" key="9">
    <source>
        <dbReference type="EMBL" id="OHT23077.1"/>
    </source>
</evidence>
<protein>
    <recommendedName>
        <fullName evidence="3">Relaxosome protein TraM</fullName>
    </recommendedName>
</protein>
<dbReference type="Proteomes" id="UP000179588">
    <property type="component" value="Unassembled WGS sequence"/>
</dbReference>
<dbReference type="EMBL" id="LVIE01000195">
    <property type="protein sequence ID" value="OHT23077.1"/>
    <property type="molecule type" value="Genomic_DNA"/>
</dbReference>
<name>A0A1S1HLZ8_PROST</name>
<dbReference type="AlphaFoldDB" id="A0A1S1HLZ8"/>
<keyword evidence="10" id="KW-1185">Reference proteome</keyword>
<gene>
    <name evidence="9" type="ORF">A3Q29_21395</name>
</gene>
<keyword evidence="5" id="KW-0184">Conjugation</keyword>
<dbReference type="InterPro" id="IPR010992">
    <property type="entry name" value="IHF-like_DNA-bd_dom_sf"/>
</dbReference>
<evidence type="ECO:0000256" key="4">
    <source>
        <dbReference type="ARBA" id="ARBA00022490"/>
    </source>
</evidence>
<evidence type="ECO:0000256" key="6">
    <source>
        <dbReference type="ARBA" id="ARBA00023015"/>
    </source>
</evidence>
<accession>A0A1S1HLZ8</accession>
<evidence type="ECO:0000256" key="8">
    <source>
        <dbReference type="ARBA" id="ARBA00023163"/>
    </source>
</evidence>
<comment type="subcellular location">
    <subcellularLocation>
        <location evidence="1">Cytoplasm</location>
    </subcellularLocation>
</comment>
<dbReference type="SUPFAM" id="SSF47729">
    <property type="entry name" value="IHF-like DNA-binding proteins"/>
    <property type="match status" value="1"/>
</dbReference>
<dbReference type="InterPro" id="IPR007925">
    <property type="entry name" value="TRelaxosome_TraM"/>
</dbReference>
<reference evidence="9 10" key="1">
    <citation type="submission" date="2016-03" db="EMBL/GenBank/DDBJ databases">
        <title>Genome sequence of Providencia stuartii strain, isolated from the salivary glands of larval Lucilia sericata.</title>
        <authorList>
            <person name="Yuan Y."/>
            <person name="Zhang Y."/>
            <person name="Fu S."/>
            <person name="Crippen T.L."/>
            <person name="Visi D."/>
            <person name="Benbow M.E."/>
            <person name="Allen M."/>
            <person name="Tomberlin J.K."/>
            <person name="Sze S.-H."/>
            <person name="Tarone A.M."/>
        </authorList>
    </citation>
    <scope>NUCLEOTIDE SEQUENCE [LARGE SCALE GENOMIC DNA]</scope>
    <source>
        <strain evidence="9 10">Crippen</strain>
    </source>
</reference>
<evidence type="ECO:0000256" key="2">
    <source>
        <dbReference type="ARBA" id="ARBA00008859"/>
    </source>
</evidence>
<dbReference type="Gene3D" id="1.10.287.2320">
    <property type="match status" value="1"/>
</dbReference>
<keyword evidence="4" id="KW-0963">Cytoplasm</keyword>
<dbReference type="CDD" id="cd14804">
    <property type="entry name" value="Tra_M"/>
    <property type="match status" value="1"/>
</dbReference>
<comment type="similarity">
    <text evidence="2">Belongs to the relaxosome TraM family.</text>
</comment>
<evidence type="ECO:0000256" key="5">
    <source>
        <dbReference type="ARBA" id="ARBA00022971"/>
    </source>
</evidence>
<keyword evidence="8" id="KW-0804">Transcription</keyword>
<evidence type="ECO:0000256" key="3">
    <source>
        <dbReference type="ARBA" id="ARBA00020534"/>
    </source>
</evidence>
<dbReference type="InterPro" id="IPR042073">
    <property type="entry name" value="TraM_DNA-bd"/>
</dbReference>